<keyword evidence="2" id="KW-0723">Serine/threonine-protein kinase</keyword>
<dbReference type="GO" id="GO:0005524">
    <property type="term" value="F:ATP binding"/>
    <property type="evidence" value="ECO:0007669"/>
    <property type="project" value="UniProtKB-KW"/>
</dbReference>
<dbReference type="GO" id="GO:0004674">
    <property type="term" value="F:protein serine/threonine kinase activity"/>
    <property type="evidence" value="ECO:0007669"/>
    <property type="project" value="UniProtKB-KW"/>
</dbReference>
<evidence type="ECO:0000256" key="8">
    <source>
        <dbReference type="ARBA" id="ARBA00048679"/>
    </source>
</evidence>
<keyword evidence="9" id="KW-1133">Transmembrane helix</keyword>
<evidence type="ECO:0000256" key="5">
    <source>
        <dbReference type="ARBA" id="ARBA00022777"/>
    </source>
</evidence>
<evidence type="ECO:0000256" key="1">
    <source>
        <dbReference type="ARBA" id="ARBA00012513"/>
    </source>
</evidence>
<keyword evidence="5" id="KW-0418">Kinase</keyword>
<dbReference type="SUPFAM" id="SSF56112">
    <property type="entry name" value="Protein kinase-like (PK-like)"/>
    <property type="match status" value="1"/>
</dbReference>
<evidence type="ECO:0000256" key="9">
    <source>
        <dbReference type="SAM" id="Phobius"/>
    </source>
</evidence>
<evidence type="ECO:0000256" key="7">
    <source>
        <dbReference type="ARBA" id="ARBA00047899"/>
    </source>
</evidence>
<dbReference type="Proteomes" id="UP000237347">
    <property type="component" value="Unassembled WGS sequence"/>
</dbReference>
<dbReference type="PANTHER" id="PTHR48005">
    <property type="entry name" value="LEUCINE RICH REPEAT KINASE 2"/>
    <property type="match status" value="1"/>
</dbReference>
<evidence type="ECO:0000313" key="12">
    <source>
        <dbReference type="Proteomes" id="UP000237347"/>
    </source>
</evidence>
<sequence length="98" mass="11324">MRQIRSKINIMGKIRHRNLVPLLAHVSHGDCHYLVYEFMKNGSLQDVLDEASNGTKEFDWLARFGVLLWVLCVARVLVIGKKPTNLFFHNMDEICLAK</sequence>
<comment type="catalytic activity">
    <reaction evidence="7">
        <text>L-threonyl-[protein] + ATP = O-phospho-L-threonyl-[protein] + ADP + H(+)</text>
        <dbReference type="Rhea" id="RHEA:46608"/>
        <dbReference type="Rhea" id="RHEA-COMP:11060"/>
        <dbReference type="Rhea" id="RHEA-COMP:11605"/>
        <dbReference type="ChEBI" id="CHEBI:15378"/>
        <dbReference type="ChEBI" id="CHEBI:30013"/>
        <dbReference type="ChEBI" id="CHEBI:30616"/>
        <dbReference type="ChEBI" id="CHEBI:61977"/>
        <dbReference type="ChEBI" id="CHEBI:456216"/>
        <dbReference type="EC" id="2.7.11.1"/>
    </reaction>
</comment>
<accession>A0AAW0MBY2</accession>
<dbReference type="InterPro" id="IPR001245">
    <property type="entry name" value="Ser-Thr/Tyr_kinase_cat_dom"/>
</dbReference>
<dbReference type="PANTHER" id="PTHR48005:SF65">
    <property type="entry name" value="LEUCINE-RICH REPEAT RECEPTOR-LIKE SERINE_THREONINE_TYROSINE-PROTEIN KINASE SOBIR1"/>
    <property type="match status" value="1"/>
</dbReference>
<keyword evidence="3" id="KW-0808">Transferase</keyword>
<dbReference type="Pfam" id="PF07714">
    <property type="entry name" value="PK_Tyr_Ser-Thr"/>
    <property type="match status" value="1"/>
</dbReference>
<dbReference type="InterPro" id="IPR000719">
    <property type="entry name" value="Prot_kinase_dom"/>
</dbReference>
<feature type="domain" description="Protein kinase" evidence="10">
    <location>
        <begin position="1"/>
        <end position="98"/>
    </location>
</feature>
<dbReference type="AlphaFoldDB" id="A0AAW0MBY2"/>
<protein>
    <recommendedName>
        <fullName evidence="1">non-specific serine/threonine protein kinase</fullName>
        <ecNumber evidence="1">2.7.11.1</ecNumber>
    </recommendedName>
</protein>
<dbReference type="InterPro" id="IPR011009">
    <property type="entry name" value="Kinase-like_dom_sf"/>
</dbReference>
<feature type="transmembrane region" description="Helical" evidence="9">
    <location>
        <begin position="60"/>
        <end position="78"/>
    </location>
</feature>
<keyword evidence="6" id="KW-0067">ATP-binding</keyword>
<evidence type="ECO:0000313" key="11">
    <source>
        <dbReference type="EMBL" id="KAK7860956.1"/>
    </source>
</evidence>
<dbReference type="PROSITE" id="PS50011">
    <property type="entry name" value="PROTEIN_KINASE_DOM"/>
    <property type="match status" value="1"/>
</dbReference>
<keyword evidence="4" id="KW-0547">Nucleotide-binding</keyword>
<keyword evidence="9" id="KW-0812">Transmembrane</keyword>
<evidence type="ECO:0000256" key="6">
    <source>
        <dbReference type="ARBA" id="ARBA00022840"/>
    </source>
</evidence>
<evidence type="ECO:0000259" key="10">
    <source>
        <dbReference type="PROSITE" id="PS50011"/>
    </source>
</evidence>
<dbReference type="Gene3D" id="1.10.510.10">
    <property type="entry name" value="Transferase(Phosphotransferase) domain 1"/>
    <property type="match status" value="1"/>
</dbReference>
<keyword evidence="12" id="KW-1185">Reference proteome</keyword>
<evidence type="ECO:0000256" key="3">
    <source>
        <dbReference type="ARBA" id="ARBA00022679"/>
    </source>
</evidence>
<gene>
    <name evidence="11" type="primary">SOBIR1_1</name>
    <name evidence="11" type="ORF">CFP56_029249</name>
</gene>
<evidence type="ECO:0000256" key="2">
    <source>
        <dbReference type="ARBA" id="ARBA00022527"/>
    </source>
</evidence>
<dbReference type="EMBL" id="PKMF04000004">
    <property type="protein sequence ID" value="KAK7860956.1"/>
    <property type="molecule type" value="Genomic_DNA"/>
</dbReference>
<organism evidence="11 12">
    <name type="scientific">Quercus suber</name>
    <name type="common">Cork oak</name>
    <dbReference type="NCBI Taxonomy" id="58331"/>
    <lineage>
        <taxon>Eukaryota</taxon>
        <taxon>Viridiplantae</taxon>
        <taxon>Streptophyta</taxon>
        <taxon>Embryophyta</taxon>
        <taxon>Tracheophyta</taxon>
        <taxon>Spermatophyta</taxon>
        <taxon>Magnoliopsida</taxon>
        <taxon>eudicotyledons</taxon>
        <taxon>Gunneridae</taxon>
        <taxon>Pentapetalae</taxon>
        <taxon>rosids</taxon>
        <taxon>fabids</taxon>
        <taxon>Fagales</taxon>
        <taxon>Fagaceae</taxon>
        <taxon>Quercus</taxon>
    </lineage>
</organism>
<proteinExistence type="predicted"/>
<reference evidence="11 12" key="1">
    <citation type="journal article" date="2018" name="Sci. Data">
        <title>The draft genome sequence of cork oak.</title>
        <authorList>
            <person name="Ramos A.M."/>
            <person name="Usie A."/>
            <person name="Barbosa P."/>
            <person name="Barros P.M."/>
            <person name="Capote T."/>
            <person name="Chaves I."/>
            <person name="Simoes F."/>
            <person name="Abreu I."/>
            <person name="Carrasquinho I."/>
            <person name="Faro C."/>
            <person name="Guimaraes J.B."/>
            <person name="Mendonca D."/>
            <person name="Nobrega F."/>
            <person name="Rodrigues L."/>
            <person name="Saibo N.J.M."/>
            <person name="Varela M.C."/>
            <person name="Egas C."/>
            <person name="Matos J."/>
            <person name="Miguel C.M."/>
            <person name="Oliveira M.M."/>
            <person name="Ricardo C.P."/>
            <person name="Goncalves S."/>
        </authorList>
    </citation>
    <scope>NUCLEOTIDE SEQUENCE [LARGE SCALE GENOMIC DNA]</scope>
    <source>
        <strain evidence="12">cv. HL8</strain>
    </source>
</reference>
<dbReference type="EC" id="2.7.11.1" evidence="1"/>
<name>A0AAW0MBY2_QUESU</name>
<dbReference type="InterPro" id="IPR051420">
    <property type="entry name" value="Ser_Thr_Kinases_DiverseReg"/>
</dbReference>
<comment type="caution">
    <text evidence="11">The sequence shown here is derived from an EMBL/GenBank/DDBJ whole genome shotgun (WGS) entry which is preliminary data.</text>
</comment>
<evidence type="ECO:0000256" key="4">
    <source>
        <dbReference type="ARBA" id="ARBA00022741"/>
    </source>
</evidence>
<comment type="catalytic activity">
    <reaction evidence="8">
        <text>L-seryl-[protein] + ATP = O-phospho-L-seryl-[protein] + ADP + H(+)</text>
        <dbReference type="Rhea" id="RHEA:17989"/>
        <dbReference type="Rhea" id="RHEA-COMP:9863"/>
        <dbReference type="Rhea" id="RHEA-COMP:11604"/>
        <dbReference type="ChEBI" id="CHEBI:15378"/>
        <dbReference type="ChEBI" id="CHEBI:29999"/>
        <dbReference type="ChEBI" id="CHEBI:30616"/>
        <dbReference type="ChEBI" id="CHEBI:83421"/>
        <dbReference type="ChEBI" id="CHEBI:456216"/>
        <dbReference type="EC" id="2.7.11.1"/>
    </reaction>
</comment>
<keyword evidence="9" id="KW-0472">Membrane</keyword>